<evidence type="ECO:0000313" key="2">
    <source>
        <dbReference type="Proteomes" id="UP000013049"/>
    </source>
</evidence>
<accession>N8WB42</accession>
<comment type="caution">
    <text evidence="1">The sequence shown here is derived from an EMBL/GenBank/DDBJ whole genome shotgun (WGS) entry which is preliminary data.</text>
</comment>
<dbReference type="Pfam" id="PF10800">
    <property type="entry name" value="DUF2528"/>
    <property type="match status" value="1"/>
</dbReference>
<name>N8WB42_9GAMM</name>
<dbReference type="eggNOG" id="ENOG5031RMI">
    <property type="taxonomic scope" value="Bacteria"/>
</dbReference>
<dbReference type="HOGENOM" id="CLU_1801839_0_0_6"/>
<dbReference type="Proteomes" id="UP000013049">
    <property type="component" value="Unassembled WGS sequence"/>
</dbReference>
<proteinExistence type="predicted"/>
<dbReference type="InterPro" id="IPR024252">
    <property type="entry name" value="DUF2528"/>
</dbReference>
<reference evidence="1 2" key="1">
    <citation type="submission" date="2013-02" db="EMBL/GenBank/DDBJ databases">
        <title>The Genome Sequence of Acinetobacter sp. NIPH 758.</title>
        <authorList>
            <consortium name="The Broad Institute Genome Sequencing Platform"/>
            <consortium name="The Broad Institute Genome Sequencing Center for Infectious Disease"/>
            <person name="Cerqueira G."/>
            <person name="Feldgarden M."/>
            <person name="Courvalin P."/>
            <person name="Perichon B."/>
            <person name="Grillot-Courvalin C."/>
            <person name="Clermont D."/>
            <person name="Rocha E."/>
            <person name="Yoon E.-J."/>
            <person name="Nemec A."/>
            <person name="Walker B."/>
            <person name="Young S.K."/>
            <person name="Zeng Q."/>
            <person name="Gargeya S."/>
            <person name="Fitzgerald M."/>
            <person name="Haas B."/>
            <person name="Abouelleil A."/>
            <person name="Alvarado L."/>
            <person name="Arachchi H.M."/>
            <person name="Berlin A.M."/>
            <person name="Chapman S.B."/>
            <person name="Dewar J."/>
            <person name="Goldberg J."/>
            <person name="Griggs A."/>
            <person name="Gujja S."/>
            <person name="Hansen M."/>
            <person name="Howarth C."/>
            <person name="Imamovic A."/>
            <person name="Larimer J."/>
            <person name="McCowan C."/>
            <person name="Murphy C."/>
            <person name="Neiman D."/>
            <person name="Pearson M."/>
            <person name="Priest M."/>
            <person name="Roberts A."/>
            <person name="Saif S."/>
            <person name="Shea T."/>
            <person name="Sisk P."/>
            <person name="Sykes S."/>
            <person name="Wortman J."/>
            <person name="Nusbaum C."/>
            <person name="Birren B."/>
        </authorList>
    </citation>
    <scope>NUCLEOTIDE SEQUENCE [LARGE SCALE GENOMIC DNA]</scope>
    <source>
        <strain evidence="1 2">NIPH 758</strain>
    </source>
</reference>
<dbReference type="AlphaFoldDB" id="N8WB42"/>
<protein>
    <submittedName>
        <fullName evidence="1">Uncharacterized protein</fullName>
    </submittedName>
</protein>
<dbReference type="RefSeq" id="WP_004770740.1">
    <property type="nucleotide sequence ID" value="NZ_KB849357.1"/>
</dbReference>
<evidence type="ECO:0000313" key="1">
    <source>
        <dbReference type="EMBL" id="ENU92527.1"/>
    </source>
</evidence>
<gene>
    <name evidence="1" type="ORF">F971_01509</name>
</gene>
<sequence length="149" mass="17494">MRSDSNAETIQAEIPACLQCEPRTFKVNLNSEHEFTCDLNFTVVIKCTDEELHEHNNFWCGDEERLRSNDGDIVAVMLKMIGRKVFWWCYKHNSTYLHADYGVNSIFKDEGWSHLCFEITDLDFYNFVEDDAFEFEPISVLELHTEVLP</sequence>
<dbReference type="PATRIC" id="fig|1217712.3.peg.1449"/>
<organism evidence="1 2">
    <name type="scientific">Acinetobacter vivianii</name>
    <dbReference type="NCBI Taxonomy" id="1776742"/>
    <lineage>
        <taxon>Bacteria</taxon>
        <taxon>Pseudomonadati</taxon>
        <taxon>Pseudomonadota</taxon>
        <taxon>Gammaproteobacteria</taxon>
        <taxon>Moraxellales</taxon>
        <taxon>Moraxellaceae</taxon>
        <taxon>Acinetobacter</taxon>
    </lineage>
</organism>
<dbReference type="EMBL" id="APPC01000016">
    <property type="protein sequence ID" value="ENU92527.1"/>
    <property type="molecule type" value="Genomic_DNA"/>
</dbReference>